<dbReference type="EMBL" id="OIVN01003469">
    <property type="protein sequence ID" value="SPD11487.1"/>
    <property type="molecule type" value="Genomic_DNA"/>
</dbReference>
<accession>A0A2N9HAT0</accession>
<sequence>MLLIATVALFLMGMPLHEASKILLHGEEQNMMSKNQFLGSLKSQVPPISVLVPNPLTTTGDIPPSTIRQKACACVQSSLLRRRLHWAPPHVLVPPSAPNPSSYVPSPTTQRNSPPPHPSMLHEAYYVPPPNPGTCIPASTTSHKTHNTAPLLLHKCPPPVSMPNEGTSIP</sequence>
<dbReference type="AlphaFoldDB" id="A0A2N9HAT0"/>
<feature type="chain" id="PRO_5014647215" evidence="2">
    <location>
        <begin position="20"/>
        <end position="170"/>
    </location>
</feature>
<feature type="region of interest" description="Disordered" evidence="1">
    <location>
        <begin position="91"/>
        <end position="126"/>
    </location>
</feature>
<organism evidence="3">
    <name type="scientific">Fagus sylvatica</name>
    <name type="common">Beechnut</name>
    <dbReference type="NCBI Taxonomy" id="28930"/>
    <lineage>
        <taxon>Eukaryota</taxon>
        <taxon>Viridiplantae</taxon>
        <taxon>Streptophyta</taxon>
        <taxon>Embryophyta</taxon>
        <taxon>Tracheophyta</taxon>
        <taxon>Spermatophyta</taxon>
        <taxon>Magnoliopsida</taxon>
        <taxon>eudicotyledons</taxon>
        <taxon>Gunneridae</taxon>
        <taxon>Pentapetalae</taxon>
        <taxon>rosids</taxon>
        <taxon>fabids</taxon>
        <taxon>Fagales</taxon>
        <taxon>Fagaceae</taxon>
        <taxon>Fagus</taxon>
    </lineage>
</organism>
<protein>
    <submittedName>
        <fullName evidence="3">Uncharacterized protein</fullName>
    </submittedName>
</protein>
<gene>
    <name evidence="3" type="ORF">FSB_LOCUS39369</name>
</gene>
<evidence type="ECO:0000256" key="1">
    <source>
        <dbReference type="SAM" id="MobiDB-lite"/>
    </source>
</evidence>
<proteinExistence type="predicted"/>
<feature type="region of interest" description="Disordered" evidence="1">
    <location>
        <begin position="149"/>
        <end position="170"/>
    </location>
</feature>
<feature type="signal peptide" evidence="2">
    <location>
        <begin position="1"/>
        <end position="19"/>
    </location>
</feature>
<name>A0A2N9HAT0_FAGSY</name>
<reference evidence="3" key="1">
    <citation type="submission" date="2018-02" db="EMBL/GenBank/DDBJ databases">
        <authorList>
            <person name="Cohen D.B."/>
            <person name="Kent A.D."/>
        </authorList>
    </citation>
    <scope>NUCLEOTIDE SEQUENCE</scope>
</reference>
<keyword evidence="2" id="KW-0732">Signal</keyword>
<evidence type="ECO:0000256" key="2">
    <source>
        <dbReference type="SAM" id="SignalP"/>
    </source>
</evidence>
<feature type="compositionally biased region" description="Polar residues" evidence="1">
    <location>
        <begin position="99"/>
        <end position="112"/>
    </location>
</feature>
<evidence type="ECO:0000313" key="3">
    <source>
        <dbReference type="EMBL" id="SPD11487.1"/>
    </source>
</evidence>